<reference evidence="1 2" key="1">
    <citation type="submission" date="2021-06" db="EMBL/GenBank/DDBJ databases">
        <authorList>
            <person name="Palmer J.M."/>
        </authorList>
    </citation>
    <scope>NUCLEOTIDE SEQUENCE [LARGE SCALE GENOMIC DNA]</scope>
    <source>
        <strain evidence="1 2">MEX-2019</strain>
        <tissue evidence="1">Muscle</tissue>
    </source>
</reference>
<name>A0AAV9S7L1_9TELE</name>
<accession>A0AAV9S7L1</accession>
<dbReference type="Proteomes" id="UP001311232">
    <property type="component" value="Unassembled WGS sequence"/>
</dbReference>
<dbReference type="AlphaFoldDB" id="A0AAV9S7L1"/>
<sequence length="119" mass="13394">MLLPQCLLLELNQNRACFLCRRENLIRQVPAASVQRSCFYGSLRKTGLLRSGYSFSKMDDLQMKQLPRCLERTGLFSEMRSSGFSCSFRKNSASPHSGILGEGTFIVGLVLPDLQNDNQ</sequence>
<protein>
    <submittedName>
        <fullName evidence="1">Uncharacterized protein</fullName>
    </submittedName>
</protein>
<gene>
    <name evidence="1" type="ORF">CRENBAI_009010</name>
</gene>
<evidence type="ECO:0000313" key="2">
    <source>
        <dbReference type="Proteomes" id="UP001311232"/>
    </source>
</evidence>
<evidence type="ECO:0000313" key="1">
    <source>
        <dbReference type="EMBL" id="KAK5617270.1"/>
    </source>
</evidence>
<comment type="caution">
    <text evidence="1">The sequence shown here is derived from an EMBL/GenBank/DDBJ whole genome shotgun (WGS) entry which is preliminary data.</text>
</comment>
<dbReference type="EMBL" id="JAHHUM010000757">
    <property type="protein sequence ID" value="KAK5617270.1"/>
    <property type="molecule type" value="Genomic_DNA"/>
</dbReference>
<keyword evidence="2" id="KW-1185">Reference proteome</keyword>
<organism evidence="1 2">
    <name type="scientific">Crenichthys baileyi</name>
    <name type="common">White River springfish</name>
    <dbReference type="NCBI Taxonomy" id="28760"/>
    <lineage>
        <taxon>Eukaryota</taxon>
        <taxon>Metazoa</taxon>
        <taxon>Chordata</taxon>
        <taxon>Craniata</taxon>
        <taxon>Vertebrata</taxon>
        <taxon>Euteleostomi</taxon>
        <taxon>Actinopterygii</taxon>
        <taxon>Neopterygii</taxon>
        <taxon>Teleostei</taxon>
        <taxon>Neoteleostei</taxon>
        <taxon>Acanthomorphata</taxon>
        <taxon>Ovalentaria</taxon>
        <taxon>Atherinomorphae</taxon>
        <taxon>Cyprinodontiformes</taxon>
        <taxon>Goodeidae</taxon>
        <taxon>Crenichthys</taxon>
    </lineage>
</organism>
<proteinExistence type="predicted"/>